<proteinExistence type="predicted"/>
<dbReference type="PANTHER" id="PTHR22702">
    <property type="entry name" value="PROTEASE-ASSOCIATED DOMAIN-CONTAINING PROTEIN"/>
    <property type="match status" value="1"/>
</dbReference>
<protein>
    <submittedName>
        <fullName evidence="3">Uncharacterized protein</fullName>
    </submittedName>
</protein>
<dbReference type="Proteomes" id="UP000092444">
    <property type="component" value="Unassembled WGS sequence"/>
</dbReference>
<name>A0A1B0G1Q6_GLOMM</name>
<keyword evidence="4" id="KW-1185">Reference proteome</keyword>
<accession>A0A1B0G1Q6</accession>
<dbReference type="VEuPathDB" id="VectorBase:GMOY007219"/>
<evidence type="ECO:0000313" key="3">
    <source>
        <dbReference type="EnsemblMetazoa" id="GMOY007219-PA"/>
    </source>
</evidence>
<reference evidence="3" key="1">
    <citation type="submission" date="2020-05" db="UniProtKB">
        <authorList>
            <consortium name="EnsemblMetazoa"/>
        </authorList>
    </citation>
    <scope>IDENTIFICATION</scope>
    <source>
        <strain evidence="3">Yale</strain>
    </source>
</reference>
<evidence type="ECO:0000256" key="2">
    <source>
        <dbReference type="ARBA" id="ARBA00023180"/>
    </source>
</evidence>
<dbReference type="PANTHER" id="PTHR22702:SF1">
    <property type="entry name" value="PROTEASE-ASSOCIATED DOMAIN-CONTAINING PROTEIN 1"/>
    <property type="match status" value="1"/>
</dbReference>
<sequence length="112" mass="12764">MCKSYKWGGVTRECSFLTKTINVELAGANAAIITEFIIPNNESSEFDYYIEMIHDNTNRETHIPAEFLLGRNGVIIRNTLQRLKHAHALVNLPINFAFTPPAKINHPPWLGW</sequence>
<organism evidence="3 4">
    <name type="scientific">Glossina morsitans morsitans</name>
    <name type="common">Savannah tsetse fly</name>
    <dbReference type="NCBI Taxonomy" id="37546"/>
    <lineage>
        <taxon>Eukaryota</taxon>
        <taxon>Metazoa</taxon>
        <taxon>Ecdysozoa</taxon>
        <taxon>Arthropoda</taxon>
        <taxon>Hexapoda</taxon>
        <taxon>Insecta</taxon>
        <taxon>Pterygota</taxon>
        <taxon>Neoptera</taxon>
        <taxon>Endopterygota</taxon>
        <taxon>Diptera</taxon>
        <taxon>Brachycera</taxon>
        <taxon>Muscomorpha</taxon>
        <taxon>Hippoboscoidea</taxon>
        <taxon>Glossinidae</taxon>
        <taxon>Glossina</taxon>
    </lineage>
</organism>
<dbReference type="EnsemblMetazoa" id="GMOY007219-RA">
    <property type="protein sequence ID" value="GMOY007219-PA"/>
    <property type="gene ID" value="GMOY007219"/>
</dbReference>
<keyword evidence="1" id="KW-0732">Signal</keyword>
<evidence type="ECO:0000313" key="4">
    <source>
        <dbReference type="Proteomes" id="UP000092444"/>
    </source>
</evidence>
<evidence type="ECO:0000256" key="1">
    <source>
        <dbReference type="ARBA" id="ARBA00022729"/>
    </source>
</evidence>
<keyword evidence="2" id="KW-0325">Glycoprotein</keyword>
<dbReference type="Gene3D" id="3.50.30.30">
    <property type="match status" value="1"/>
</dbReference>
<dbReference type="AlphaFoldDB" id="A0A1B0G1Q6"/>
<dbReference type="EMBL" id="CCAG010003366">
    <property type="status" value="NOT_ANNOTATED_CDS"/>
    <property type="molecule type" value="Genomic_DNA"/>
</dbReference>
<dbReference type="PhylomeDB" id="A0A1B0G1Q6"/>